<dbReference type="InterPro" id="IPR003323">
    <property type="entry name" value="OTU_dom"/>
</dbReference>
<keyword evidence="8" id="KW-1185">Reference proteome</keyword>
<keyword evidence="4" id="KW-0833">Ubl conjugation pathway</keyword>
<dbReference type="Proteomes" id="UP000036987">
    <property type="component" value="Unassembled WGS sequence"/>
</dbReference>
<accession>A0A0K9PHF3</accession>
<sequence length="330" mass="37869">MYDQDPDLLIWTLNLLCGEQFTNSEYCATVRNYCGLEEENQGADCTLENDELMAHALQQEFSQLTVSELSESSNSDEENLQASLLEYEWFESEGSQIEIDDTEPCSSCSSPEENLYEGESRSLEALELADDFSALDGEVGLRLNQMVPIPHVPKINGDIPSIDEATSDHQRLLDRLSVYDLVEHKVQGDGNCQFRALSDQFYRTTEHHKFVRQQVINQLKSCPDIYEGYVPMTYTEYLKKLSKNGEWGDHVTLQAAADSYGVKIFVITSFKDTCYIEILPNIQMSNRVICLSFWAEVHYNSIYPEGGTDFPVLEETKRKRRWWHFGNKNN</sequence>
<dbReference type="CDD" id="cd22751">
    <property type="entry name" value="OTU_plant_OTU9-like"/>
    <property type="match status" value="1"/>
</dbReference>
<dbReference type="Pfam" id="PF02338">
    <property type="entry name" value="OTU"/>
    <property type="match status" value="1"/>
</dbReference>
<dbReference type="OrthoDB" id="415023at2759"/>
<comment type="catalytic activity">
    <reaction evidence="1">
        <text>Thiol-dependent hydrolysis of ester, thioester, amide, peptide and isopeptide bonds formed by the C-terminal Gly of ubiquitin (a 76-residue protein attached to proteins as an intracellular targeting signal).</text>
        <dbReference type="EC" id="3.4.19.12"/>
    </reaction>
</comment>
<dbReference type="PROSITE" id="PS50802">
    <property type="entry name" value="OTU"/>
    <property type="match status" value="1"/>
</dbReference>
<dbReference type="EC" id="3.4.19.12" evidence="3"/>
<dbReference type="Gene3D" id="3.90.70.80">
    <property type="match status" value="1"/>
</dbReference>
<dbReference type="EMBL" id="LFYR01000889">
    <property type="protein sequence ID" value="KMZ67655.1"/>
    <property type="molecule type" value="Genomic_DNA"/>
</dbReference>
<gene>
    <name evidence="7" type="ORF">ZOSMA_25G00420</name>
</gene>
<comment type="similarity">
    <text evidence="2">Belongs to the peptidase C85 family.</text>
</comment>
<dbReference type="SUPFAM" id="SSF54001">
    <property type="entry name" value="Cysteine proteinases"/>
    <property type="match status" value="1"/>
</dbReference>
<evidence type="ECO:0000259" key="6">
    <source>
        <dbReference type="PROSITE" id="PS50802"/>
    </source>
</evidence>
<keyword evidence="5" id="KW-0378">Hydrolase</keyword>
<evidence type="ECO:0000256" key="4">
    <source>
        <dbReference type="ARBA" id="ARBA00022786"/>
    </source>
</evidence>
<keyword evidence="7" id="KW-0645">Protease</keyword>
<dbReference type="PANTHER" id="PTHR12419">
    <property type="entry name" value="OTU DOMAIN CONTAINING PROTEIN"/>
    <property type="match status" value="1"/>
</dbReference>
<organism evidence="7 8">
    <name type="scientific">Zostera marina</name>
    <name type="common">Eelgrass</name>
    <dbReference type="NCBI Taxonomy" id="29655"/>
    <lineage>
        <taxon>Eukaryota</taxon>
        <taxon>Viridiplantae</taxon>
        <taxon>Streptophyta</taxon>
        <taxon>Embryophyta</taxon>
        <taxon>Tracheophyta</taxon>
        <taxon>Spermatophyta</taxon>
        <taxon>Magnoliopsida</taxon>
        <taxon>Liliopsida</taxon>
        <taxon>Zosteraceae</taxon>
        <taxon>Zostera</taxon>
    </lineage>
</organism>
<proteinExistence type="inferred from homology"/>
<reference evidence="8" key="1">
    <citation type="journal article" date="2016" name="Nature">
        <title>The genome of the seagrass Zostera marina reveals angiosperm adaptation to the sea.</title>
        <authorList>
            <person name="Olsen J.L."/>
            <person name="Rouze P."/>
            <person name="Verhelst B."/>
            <person name="Lin Y.-C."/>
            <person name="Bayer T."/>
            <person name="Collen J."/>
            <person name="Dattolo E."/>
            <person name="De Paoli E."/>
            <person name="Dittami S."/>
            <person name="Maumus F."/>
            <person name="Michel G."/>
            <person name="Kersting A."/>
            <person name="Lauritano C."/>
            <person name="Lohaus R."/>
            <person name="Toepel M."/>
            <person name="Tonon T."/>
            <person name="Vanneste K."/>
            <person name="Amirebrahimi M."/>
            <person name="Brakel J."/>
            <person name="Bostroem C."/>
            <person name="Chovatia M."/>
            <person name="Grimwood J."/>
            <person name="Jenkins J.W."/>
            <person name="Jueterbock A."/>
            <person name="Mraz A."/>
            <person name="Stam W.T."/>
            <person name="Tice H."/>
            <person name="Bornberg-Bauer E."/>
            <person name="Green P.J."/>
            <person name="Pearson G.A."/>
            <person name="Procaccini G."/>
            <person name="Duarte C.M."/>
            <person name="Schmutz J."/>
            <person name="Reusch T.B.H."/>
            <person name="Van de Peer Y."/>
        </authorList>
    </citation>
    <scope>NUCLEOTIDE SEQUENCE [LARGE SCALE GENOMIC DNA]</scope>
    <source>
        <strain evidence="8">cv. Finnish</strain>
    </source>
</reference>
<dbReference type="InterPro" id="IPR038765">
    <property type="entry name" value="Papain-like_cys_pep_sf"/>
</dbReference>
<dbReference type="FunFam" id="3.90.70.80:FF:000001">
    <property type="entry name" value="OTU domain-containing protein"/>
    <property type="match status" value="1"/>
</dbReference>
<dbReference type="OMA" id="CAYSGAM"/>
<evidence type="ECO:0000313" key="8">
    <source>
        <dbReference type="Proteomes" id="UP000036987"/>
    </source>
</evidence>
<name>A0A0K9PHF3_ZOSMR</name>
<evidence type="ECO:0000256" key="1">
    <source>
        <dbReference type="ARBA" id="ARBA00000707"/>
    </source>
</evidence>
<evidence type="ECO:0000313" key="7">
    <source>
        <dbReference type="EMBL" id="KMZ67655.1"/>
    </source>
</evidence>
<comment type="caution">
    <text evidence="7">The sequence shown here is derived from an EMBL/GenBank/DDBJ whole genome shotgun (WGS) entry which is preliminary data.</text>
</comment>
<evidence type="ECO:0000256" key="5">
    <source>
        <dbReference type="ARBA" id="ARBA00022801"/>
    </source>
</evidence>
<dbReference type="GO" id="GO:0004843">
    <property type="term" value="F:cysteine-type deubiquitinase activity"/>
    <property type="evidence" value="ECO:0000318"/>
    <property type="project" value="GO_Central"/>
</dbReference>
<dbReference type="InterPro" id="IPR050704">
    <property type="entry name" value="Peptidase_C85-like"/>
</dbReference>
<protein>
    <recommendedName>
        <fullName evidence="3">ubiquitinyl hydrolase 1</fullName>
        <ecNumber evidence="3">3.4.19.12</ecNumber>
    </recommendedName>
</protein>
<dbReference type="PANTHER" id="PTHR12419:SF111">
    <property type="entry name" value="OVARIAN TUMOR DOMAIN-CONTAINING DEUBIQUITINATING ENZYME 9"/>
    <property type="match status" value="1"/>
</dbReference>
<dbReference type="STRING" id="29655.A0A0K9PHF3"/>
<dbReference type="GO" id="GO:0006508">
    <property type="term" value="P:proteolysis"/>
    <property type="evidence" value="ECO:0007669"/>
    <property type="project" value="UniProtKB-KW"/>
</dbReference>
<feature type="domain" description="OTU" evidence="6">
    <location>
        <begin position="181"/>
        <end position="305"/>
    </location>
</feature>
<evidence type="ECO:0000256" key="2">
    <source>
        <dbReference type="ARBA" id="ARBA00010407"/>
    </source>
</evidence>
<dbReference type="AlphaFoldDB" id="A0A0K9PHF3"/>
<evidence type="ECO:0000256" key="3">
    <source>
        <dbReference type="ARBA" id="ARBA00012759"/>
    </source>
</evidence>